<dbReference type="RefSeq" id="WP_150885408.1">
    <property type="nucleotide sequence ID" value="NZ_CP032452.1"/>
</dbReference>
<name>A0A5P3XBX1_PARBF</name>
<accession>A0A5P3XBX1</accession>
<dbReference type="Gene3D" id="3.40.630.30">
    <property type="match status" value="1"/>
</dbReference>
<sequence>MVYVTTERLNIIPLDKQSLELSIINFNKMENSLGLIYTDENIGQREKDVFRIRLVDVKNNEENYMWYTTWMVILKSENRIIGHIMIKGYPDKNGDVTIGYYTQPLYRGNGYMSEAVIGIIEWIFLNSDVKSIIADTLKSNIISQSLLKKVGMRFYKEDDECFWWKLENKGGNI</sequence>
<proteinExistence type="predicted"/>
<dbReference type="SUPFAM" id="SSF55729">
    <property type="entry name" value="Acyl-CoA N-acyltransferases (Nat)"/>
    <property type="match status" value="1"/>
</dbReference>
<dbReference type="Proteomes" id="UP000326961">
    <property type="component" value="Chromosome"/>
</dbReference>
<evidence type="ECO:0000313" key="3">
    <source>
        <dbReference type="Proteomes" id="UP000326961"/>
    </source>
</evidence>
<dbReference type="GO" id="GO:0016747">
    <property type="term" value="F:acyltransferase activity, transferring groups other than amino-acyl groups"/>
    <property type="evidence" value="ECO:0007669"/>
    <property type="project" value="InterPro"/>
</dbReference>
<dbReference type="InterPro" id="IPR000182">
    <property type="entry name" value="GNAT_dom"/>
</dbReference>
<dbReference type="InterPro" id="IPR051531">
    <property type="entry name" value="N-acetyltransferase"/>
</dbReference>
<dbReference type="EMBL" id="CP032452">
    <property type="protein sequence ID" value="QEZ67644.1"/>
    <property type="molecule type" value="Genomic_DNA"/>
</dbReference>
<protein>
    <submittedName>
        <fullName evidence="2">N-acetyltransferase</fullName>
    </submittedName>
</protein>
<evidence type="ECO:0000259" key="1">
    <source>
        <dbReference type="PROSITE" id="PS51186"/>
    </source>
</evidence>
<dbReference type="Pfam" id="PF13302">
    <property type="entry name" value="Acetyltransf_3"/>
    <property type="match status" value="1"/>
</dbReference>
<feature type="domain" description="N-acetyltransferase" evidence="1">
    <location>
        <begin position="35"/>
        <end position="169"/>
    </location>
</feature>
<evidence type="ECO:0000313" key="2">
    <source>
        <dbReference type="EMBL" id="QEZ67644.1"/>
    </source>
</evidence>
<gene>
    <name evidence="2" type="ORF">D4A35_01380</name>
</gene>
<reference evidence="2 3" key="1">
    <citation type="submission" date="2018-09" db="EMBL/GenBank/DDBJ databases">
        <title>A clostridial neurotoxin that targets Anopheles mosquitoes.</title>
        <authorList>
            <person name="Contreras E."/>
            <person name="Masuyer G."/>
            <person name="Qureshi N."/>
            <person name="Chawla S."/>
            <person name="Lim H.L."/>
            <person name="Chen J."/>
            <person name="Stenmark P."/>
            <person name="Gill S."/>
        </authorList>
    </citation>
    <scope>NUCLEOTIDE SEQUENCE [LARGE SCALE GENOMIC DNA]</scope>
    <source>
        <strain evidence="2 3">Cbm</strain>
    </source>
</reference>
<dbReference type="PANTHER" id="PTHR43792:SF13">
    <property type="entry name" value="ACETYLTRANSFERASE"/>
    <property type="match status" value="1"/>
</dbReference>
<dbReference type="CDD" id="cd04301">
    <property type="entry name" value="NAT_SF"/>
    <property type="match status" value="1"/>
</dbReference>
<dbReference type="InterPro" id="IPR016181">
    <property type="entry name" value="Acyl_CoA_acyltransferase"/>
</dbReference>
<dbReference type="PROSITE" id="PS51186">
    <property type="entry name" value="GNAT"/>
    <property type="match status" value="1"/>
</dbReference>
<dbReference type="AlphaFoldDB" id="A0A5P3XBX1"/>
<dbReference type="PANTHER" id="PTHR43792">
    <property type="entry name" value="GNAT FAMILY, PUTATIVE (AFU_ORTHOLOGUE AFUA_3G00765)-RELATED-RELATED"/>
    <property type="match status" value="1"/>
</dbReference>
<organism evidence="2 3">
    <name type="scientific">Paraclostridium bifermentans</name>
    <name type="common">Clostridium bifermentans</name>
    <dbReference type="NCBI Taxonomy" id="1490"/>
    <lineage>
        <taxon>Bacteria</taxon>
        <taxon>Bacillati</taxon>
        <taxon>Bacillota</taxon>
        <taxon>Clostridia</taxon>
        <taxon>Peptostreptococcales</taxon>
        <taxon>Peptostreptococcaceae</taxon>
        <taxon>Paraclostridium</taxon>
    </lineage>
</organism>
<keyword evidence="2" id="KW-0808">Transferase</keyword>